<organism evidence="7">
    <name type="scientific">hydrothermal vent metagenome</name>
    <dbReference type="NCBI Taxonomy" id="652676"/>
    <lineage>
        <taxon>unclassified sequences</taxon>
        <taxon>metagenomes</taxon>
        <taxon>ecological metagenomes</taxon>
    </lineage>
</organism>
<name>A0A3B0T459_9ZZZZ</name>
<keyword evidence="4" id="KW-0255">Endonuclease</keyword>
<dbReference type="GO" id="GO:0030677">
    <property type="term" value="C:ribonuclease P complex"/>
    <property type="evidence" value="ECO:0007669"/>
    <property type="project" value="TreeGrafter"/>
</dbReference>
<dbReference type="AlphaFoldDB" id="A0A3B0T459"/>
<dbReference type="NCBIfam" id="TIGR00188">
    <property type="entry name" value="rnpA"/>
    <property type="match status" value="1"/>
</dbReference>
<dbReference type="GO" id="GO:0042781">
    <property type="term" value="F:3'-tRNA processing endoribonuclease activity"/>
    <property type="evidence" value="ECO:0007669"/>
    <property type="project" value="TreeGrafter"/>
</dbReference>
<dbReference type="HAMAP" id="MF_00227">
    <property type="entry name" value="RNase_P"/>
    <property type="match status" value="1"/>
</dbReference>
<dbReference type="EMBL" id="UOEH01000639">
    <property type="protein sequence ID" value="VAW08117.1"/>
    <property type="molecule type" value="Genomic_DNA"/>
</dbReference>
<keyword evidence="5 7" id="KW-0378">Hydrolase</keyword>
<evidence type="ECO:0000256" key="5">
    <source>
        <dbReference type="ARBA" id="ARBA00022801"/>
    </source>
</evidence>
<comment type="function">
    <text evidence="1">RNaseP catalyzes the removal of the 5'-leader sequence from pre-tRNA to produce the mature 5'-terminus. It can also cleave other RNA substrates such as 4.5S RNA. The protein component plays an auxiliary but essential role in vivo by binding to the 5'-leader sequence and broadening the substrate specificity of the ribozyme.</text>
</comment>
<evidence type="ECO:0000256" key="2">
    <source>
        <dbReference type="ARBA" id="ARBA00022694"/>
    </source>
</evidence>
<dbReference type="InterPro" id="IPR020539">
    <property type="entry name" value="RNase_P_CS"/>
</dbReference>
<reference evidence="7" key="1">
    <citation type="submission" date="2018-06" db="EMBL/GenBank/DDBJ databases">
        <authorList>
            <person name="Zhirakovskaya E."/>
        </authorList>
    </citation>
    <scope>NUCLEOTIDE SEQUENCE</scope>
</reference>
<proteinExistence type="inferred from homology"/>
<evidence type="ECO:0000256" key="4">
    <source>
        <dbReference type="ARBA" id="ARBA00022759"/>
    </source>
</evidence>
<evidence type="ECO:0000256" key="3">
    <source>
        <dbReference type="ARBA" id="ARBA00022722"/>
    </source>
</evidence>
<dbReference type="PANTHER" id="PTHR33992">
    <property type="entry name" value="RIBONUCLEASE P PROTEIN COMPONENT"/>
    <property type="match status" value="1"/>
</dbReference>
<dbReference type="GO" id="GO:0004526">
    <property type="term" value="F:ribonuclease P activity"/>
    <property type="evidence" value="ECO:0007669"/>
    <property type="project" value="UniProtKB-EC"/>
</dbReference>
<dbReference type="PROSITE" id="PS00648">
    <property type="entry name" value="RIBONUCLEASE_P"/>
    <property type="match status" value="1"/>
</dbReference>
<evidence type="ECO:0000256" key="1">
    <source>
        <dbReference type="ARBA" id="ARBA00002663"/>
    </source>
</evidence>
<dbReference type="PANTHER" id="PTHR33992:SF1">
    <property type="entry name" value="RIBONUCLEASE P PROTEIN COMPONENT"/>
    <property type="match status" value="1"/>
</dbReference>
<dbReference type="Gene3D" id="3.30.230.10">
    <property type="match status" value="1"/>
</dbReference>
<keyword evidence="2" id="KW-0819">tRNA processing</keyword>
<evidence type="ECO:0000256" key="6">
    <source>
        <dbReference type="ARBA" id="ARBA00022884"/>
    </source>
</evidence>
<protein>
    <submittedName>
        <fullName evidence="7">Ribonuclease P protein component</fullName>
        <ecNumber evidence="7">3.1.26.5</ecNumber>
    </submittedName>
</protein>
<dbReference type="InterPro" id="IPR014721">
    <property type="entry name" value="Ribsml_uS5_D2-typ_fold_subgr"/>
</dbReference>
<dbReference type="EC" id="3.1.26.5" evidence="7"/>
<accession>A0A3B0T459</accession>
<keyword evidence="3" id="KW-0540">Nuclease</keyword>
<gene>
    <name evidence="7" type="ORF">MNBD_ALPHA05-963</name>
</gene>
<evidence type="ECO:0000313" key="7">
    <source>
        <dbReference type="EMBL" id="VAW08117.1"/>
    </source>
</evidence>
<dbReference type="InterPro" id="IPR000100">
    <property type="entry name" value="RNase_P"/>
</dbReference>
<dbReference type="InterPro" id="IPR020568">
    <property type="entry name" value="Ribosomal_Su5_D2-typ_SF"/>
</dbReference>
<keyword evidence="6" id="KW-0694">RNA-binding</keyword>
<sequence length="115" mass="12774">MGLSLSVIKKRQDFLALRSGVRANSPGFLLAARPNKAAGEGARIGLTVTKKIGGAVVRNRIRRRLRAAVREIFPQFAHAGMDYVLIARKAAYNRNYALLLDDMKRALLRLARDTK</sequence>
<dbReference type="SUPFAM" id="SSF54211">
    <property type="entry name" value="Ribosomal protein S5 domain 2-like"/>
    <property type="match status" value="1"/>
</dbReference>
<dbReference type="GO" id="GO:0000049">
    <property type="term" value="F:tRNA binding"/>
    <property type="evidence" value="ECO:0007669"/>
    <property type="project" value="InterPro"/>
</dbReference>
<dbReference type="Pfam" id="PF00825">
    <property type="entry name" value="Ribonuclease_P"/>
    <property type="match status" value="1"/>
</dbReference>